<organism evidence="12 13">
    <name type="scientific">Thanatephorus cucumeris (strain AG1-IA)</name>
    <name type="common">Rice sheath blight fungus</name>
    <name type="synonym">Rhizoctonia solani</name>
    <dbReference type="NCBI Taxonomy" id="983506"/>
    <lineage>
        <taxon>Eukaryota</taxon>
        <taxon>Fungi</taxon>
        <taxon>Dikarya</taxon>
        <taxon>Basidiomycota</taxon>
        <taxon>Agaricomycotina</taxon>
        <taxon>Agaricomycetes</taxon>
        <taxon>Cantharellales</taxon>
        <taxon>Ceratobasidiaceae</taxon>
        <taxon>Rhizoctonia</taxon>
        <taxon>Rhizoctonia solani AG-1</taxon>
    </lineage>
</organism>
<dbReference type="GO" id="GO:0030245">
    <property type="term" value="P:cellulose catabolic process"/>
    <property type="evidence" value="ECO:0007669"/>
    <property type="project" value="UniProtKB-KW"/>
</dbReference>
<keyword evidence="8 9" id="KW-0624">Polysaccharide degradation</keyword>
<sequence length="290" mass="31076">MYFLALIPLYLAAANAQQVGTLKTEVHPSLPWQKCTKSGGCVTQSQGKVVLDANWRWVHTTSGYANCYTGQKWDASVCPDGVTCAQNCAVDGADYSGTYGITTSGNALTLKFVTKGENSNVGSRVYLMASDDTNYEMFKLKNQEFTFDVDVSNLPCGLNGALYFSEMAADGGKSKYANNKAGAKYGTGYCDAQCPRDIKFINGEVSGRKTPTQAPARETTAHAATRWTSGRPTPSPTHTPLTPAPSPARLAAPAPSAPTTATSPDATGTRTAWATRTCTDRARSWTPRRR</sequence>
<accession>L8WDJ1</accession>
<dbReference type="AlphaFoldDB" id="L8WDJ1"/>
<dbReference type="InterPro" id="IPR001722">
    <property type="entry name" value="Glyco_hydro_7"/>
</dbReference>
<evidence type="ECO:0000256" key="2">
    <source>
        <dbReference type="ARBA" id="ARBA00006044"/>
    </source>
</evidence>
<dbReference type="GO" id="GO:0016162">
    <property type="term" value="F:cellulose 1,4-beta-cellobiosidase activity"/>
    <property type="evidence" value="ECO:0007669"/>
    <property type="project" value="UniProtKB-EC"/>
</dbReference>
<feature type="compositionally biased region" description="Low complexity" evidence="10">
    <location>
        <begin position="247"/>
        <end position="277"/>
    </location>
</feature>
<feature type="compositionally biased region" description="Pro residues" evidence="10">
    <location>
        <begin position="233"/>
        <end position="246"/>
    </location>
</feature>
<dbReference type="EMBL" id="AFRT01004510">
    <property type="protein sequence ID" value="ELU36030.1"/>
    <property type="molecule type" value="Genomic_DNA"/>
</dbReference>
<keyword evidence="13" id="KW-1185">Reference proteome</keyword>
<keyword evidence="4 9" id="KW-0378">Hydrolase</keyword>
<evidence type="ECO:0000256" key="7">
    <source>
        <dbReference type="ARBA" id="ARBA00023295"/>
    </source>
</evidence>
<dbReference type="EC" id="3.2.1.-" evidence="9"/>
<dbReference type="OrthoDB" id="412382at2759"/>
<evidence type="ECO:0000256" key="10">
    <source>
        <dbReference type="SAM" id="MobiDB-lite"/>
    </source>
</evidence>
<reference evidence="12 13" key="1">
    <citation type="journal article" date="2013" name="Nat. Commun.">
        <title>The evolution and pathogenic mechanisms of the rice sheath blight pathogen.</title>
        <authorList>
            <person name="Zheng A."/>
            <person name="Lin R."/>
            <person name="Xu L."/>
            <person name="Qin P."/>
            <person name="Tang C."/>
            <person name="Ai P."/>
            <person name="Zhang D."/>
            <person name="Liu Y."/>
            <person name="Sun Z."/>
            <person name="Feng H."/>
            <person name="Wang Y."/>
            <person name="Chen Y."/>
            <person name="Liang X."/>
            <person name="Fu R."/>
            <person name="Li Q."/>
            <person name="Zhang J."/>
            <person name="Yu X."/>
            <person name="Xie Z."/>
            <person name="Ding L."/>
            <person name="Guan P."/>
            <person name="Tang J."/>
            <person name="Liang Y."/>
            <person name="Wang S."/>
            <person name="Deng Q."/>
            <person name="Li S."/>
            <person name="Zhu J."/>
            <person name="Wang L."/>
            <person name="Liu H."/>
            <person name="Li P."/>
        </authorList>
    </citation>
    <scope>NUCLEOTIDE SEQUENCE [LARGE SCALE GENOMIC DNA]</scope>
    <source>
        <strain evidence="13">AG-1 IA</strain>
    </source>
</reference>
<evidence type="ECO:0000256" key="9">
    <source>
        <dbReference type="RuleBase" id="RU361164"/>
    </source>
</evidence>
<dbReference type="PANTHER" id="PTHR33753:SF2">
    <property type="entry name" value="GLYCOSIDE HYDROLASE FAMILY 7 PROTEIN"/>
    <property type="match status" value="1"/>
</dbReference>
<evidence type="ECO:0000256" key="6">
    <source>
        <dbReference type="ARBA" id="ARBA00023277"/>
    </source>
</evidence>
<keyword evidence="7 9" id="KW-0326">Glycosidase</keyword>
<dbReference type="PANTHER" id="PTHR33753">
    <property type="entry name" value="1,4-BETA-D-GLUCAN CELLOBIOHYDROLASE B"/>
    <property type="match status" value="1"/>
</dbReference>
<dbReference type="Pfam" id="PF00840">
    <property type="entry name" value="Glyco_hydro_7"/>
    <property type="match status" value="1"/>
</dbReference>
<evidence type="ECO:0000256" key="11">
    <source>
        <dbReference type="SAM" id="SignalP"/>
    </source>
</evidence>
<evidence type="ECO:0000256" key="1">
    <source>
        <dbReference type="ARBA" id="ARBA00001641"/>
    </source>
</evidence>
<feature type="region of interest" description="Disordered" evidence="10">
    <location>
        <begin position="205"/>
        <end position="290"/>
    </location>
</feature>
<dbReference type="InterPro" id="IPR013320">
    <property type="entry name" value="ConA-like_dom_sf"/>
</dbReference>
<dbReference type="STRING" id="983506.L8WDJ1"/>
<proteinExistence type="inferred from homology"/>
<evidence type="ECO:0000256" key="3">
    <source>
        <dbReference type="ARBA" id="ARBA00022729"/>
    </source>
</evidence>
<dbReference type="Gene3D" id="2.70.100.10">
    <property type="entry name" value="Glycoside hydrolase, family 7, domain"/>
    <property type="match status" value="1"/>
</dbReference>
<gene>
    <name evidence="12" type="ORF">AG1IA_09940</name>
</gene>
<evidence type="ECO:0000256" key="4">
    <source>
        <dbReference type="ARBA" id="ARBA00022801"/>
    </source>
</evidence>
<evidence type="ECO:0000313" key="12">
    <source>
        <dbReference type="EMBL" id="ELU36030.1"/>
    </source>
</evidence>
<feature type="signal peptide" evidence="11">
    <location>
        <begin position="1"/>
        <end position="16"/>
    </location>
</feature>
<feature type="chain" id="PRO_5003996693" description="Glucanase" evidence="11">
    <location>
        <begin position="17"/>
        <end position="290"/>
    </location>
</feature>
<name>L8WDJ1_THACA</name>
<comment type="similarity">
    <text evidence="2 9">Belongs to the glycosyl hydrolase 7 (cellulase C) family.</text>
</comment>
<dbReference type="Proteomes" id="UP000011668">
    <property type="component" value="Unassembled WGS sequence"/>
</dbReference>
<evidence type="ECO:0000313" key="13">
    <source>
        <dbReference type="Proteomes" id="UP000011668"/>
    </source>
</evidence>
<evidence type="ECO:0000256" key="8">
    <source>
        <dbReference type="ARBA" id="ARBA00023326"/>
    </source>
</evidence>
<keyword evidence="3 11" id="KW-0732">Signal</keyword>
<dbReference type="InterPro" id="IPR037019">
    <property type="entry name" value="Glyco_hydro_7_sf"/>
</dbReference>
<dbReference type="HOGENOM" id="CLU_960366_0_0_1"/>
<dbReference type="OMA" id="IACASNC"/>
<dbReference type="SUPFAM" id="SSF49899">
    <property type="entry name" value="Concanavalin A-like lectins/glucanases"/>
    <property type="match status" value="1"/>
</dbReference>
<evidence type="ECO:0000256" key="5">
    <source>
        <dbReference type="ARBA" id="ARBA00023001"/>
    </source>
</evidence>
<comment type="catalytic activity">
    <reaction evidence="1">
        <text>Hydrolysis of (1-&gt;4)-beta-D-glucosidic linkages in cellulose and cellotetraose, releasing cellobiose from the non-reducing ends of the chains.</text>
        <dbReference type="EC" id="3.2.1.91"/>
    </reaction>
</comment>
<keyword evidence="5 9" id="KW-0136">Cellulose degradation</keyword>
<keyword evidence="6" id="KW-0119">Carbohydrate metabolism</keyword>
<comment type="caution">
    <text evidence="12">The sequence shown here is derived from an EMBL/GenBank/DDBJ whole genome shotgun (WGS) entry which is preliminary data.</text>
</comment>
<protein>
    <recommendedName>
        <fullName evidence="9">Glucanase</fullName>
        <ecNumber evidence="9">3.2.1.-</ecNumber>
    </recommendedName>
</protein>
<dbReference type="SMR" id="L8WDJ1"/>
<dbReference type="PRINTS" id="PR00734">
    <property type="entry name" value="GLHYDRLASE7"/>
</dbReference>